<comment type="caution">
    <text evidence="4">The sequence shown here is derived from an EMBL/GenBank/DDBJ whole genome shotgun (WGS) entry which is preliminary data.</text>
</comment>
<keyword evidence="3" id="KW-0551">Lipid droplet</keyword>
<evidence type="ECO:0000256" key="1">
    <source>
        <dbReference type="ARBA" id="ARBA00004502"/>
    </source>
</evidence>
<reference evidence="4 5" key="1">
    <citation type="submission" date="2019-09" db="EMBL/GenBank/DDBJ databases">
        <title>Bird 10,000 Genomes (B10K) Project - Family phase.</title>
        <authorList>
            <person name="Zhang G."/>
        </authorList>
    </citation>
    <scope>NUCLEOTIDE SEQUENCE [LARGE SCALE GENOMIC DNA]</scope>
    <source>
        <strain evidence="4">B10K-DU-002-46</strain>
        <tissue evidence="4">Muscle</tissue>
    </source>
</reference>
<dbReference type="EMBL" id="VXBX01000957">
    <property type="protein sequence ID" value="NXP17468.1"/>
    <property type="molecule type" value="Genomic_DNA"/>
</dbReference>
<proteinExistence type="inferred from homology"/>
<dbReference type="Gene3D" id="1.20.120.340">
    <property type="entry name" value="Flagellar protein FliS"/>
    <property type="match status" value="1"/>
</dbReference>
<dbReference type="PANTHER" id="PTHR14024:SF11">
    <property type="entry name" value="PERILIPIN-3"/>
    <property type="match status" value="1"/>
</dbReference>
<keyword evidence="5" id="KW-1185">Reference proteome</keyword>
<dbReference type="GO" id="GO:0010890">
    <property type="term" value="P:positive regulation of triglyceride storage"/>
    <property type="evidence" value="ECO:0007669"/>
    <property type="project" value="TreeGrafter"/>
</dbReference>
<sequence length="398" mass="42970">QSIGTRVASLPLVSSAYGVVSSAYSSTKESHPYVRSVCGAAEQGVKALTAAAVSGAQPLLTRLEPQISTANELACKGLDKLEEKVPILQQPPERVRSPPGHGGVQCQSRSRVRLPCAVPSQVVAGTRELVSSTVARTLSTLVGTRVGRLLLTGMDTVLAKSGELVERYLARTAEEQMAPVGMEVAPGREVAPAEQQRRWQSCFARVGSLSAELQHQALRHSLGELRRAQHSARHLLAQLHRLIQLIEEGQQGTDGPRHGTRERLHRMWLEWSQQEAVPMEESEVRCGGTLEDTQVEARTLAMLRGLLHQLQGACARLASGALALPSSAQDTVWHVWHSVEGAQASLASARSFHDLSELVLAQSRDTVAWAQLGIDGLLEHVGQHTPLPWLVGPFAPAL</sequence>
<dbReference type="GO" id="GO:0005811">
    <property type="term" value="C:lipid droplet"/>
    <property type="evidence" value="ECO:0007669"/>
    <property type="project" value="UniProtKB-SubCell"/>
</dbReference>
<accession>A0A7L1Y8M8</accession>
<feature type="non-terminal residue" evidence="4">
    <location>
        <position position="1"/>
    </location>
</feature>
<comment type="subcellular location">
    <subcellularLocation>
        <location evidence="1">Lipid droplet</location>
    </subcellularLocation>
</comment>
<evidence type="ECO:0000256" key="2">
    <source>
        <dbReference type="ARBA" id="ARBA00006311"/>
    </source>
</evidence>
<dbReference type="PANTHER" id="PTHR14024">
    <property type="entry name" value="PERILIPIN"/>
    <property type="match status" value="1"/>
</dbReference>
<gene>
    <name evidence="4" type="primary">Plin3_0</name>
    <name evidence="4" type="ORF">SCYSUP_R14383</name>
</gene>
<name>A0A7L1Y8M8_9PASS</name>
<comment type="similarity">
    <text evidence="2">Belongs to the perilipin family.</text>
</comment>
<evidence type="ECO:0000313" key="4">
    <source>
        <dbReference type="EMBL" id="NXP17468.1"/>
    </source>
</evidence>
<evidence type="ECO:0000256" key="3">
    <source>
        <dbReference type="ARBA" id="ARBA00022677"/>
    </source>
</evidence>
<protein>
    <submittedName>
        <fullName evidence="4">PLIN3 protein</fullName>
    </submittedName>
</protein>
<dbReference type="GO" id="GO:0005829">
    <property type="term" value="C:cytosol"/>
    <property type="evidence" value="ECO:0007669"/>
    <property type="project" value="TreeGrafter"/>
</dbReference>
<dbReference type="Gene3D" id="3.30.720.170">
    <property type="entry name" value="Perilipin, alpha-beta domain"/>
    <property type="match status" value="1"/>
</dbReference>
<dbReference type="AlphaFoldDB" id="A0A7L1Y8M8"/>
<dbReference type="Proteomes" id="UP000580825">
    <property type="component" value="Unassembled WGS sequence"/>
</dbReference>
<feature type="non-terminal residue" evidence="4">
    <location>
        <position position="398"/>
    </location>
</feature>
<evidence type="ECO:0000313" key="5">
    <source>
        <dbReference type="Proteomes" id="UP000580825"/>
    </source>
</evidence>
<dbReference type="SUPFAM" id="SSF109775">
    <property type="entry name" value="Mannose-6-phosphate receptor binding protein 1 (Tip47), C-terminal domain"/>
    <property type="match status" value="1"/>
</dbReference>
<dbReference type="GO" id="GO:0019915">
    <property type="term" value="P:lipid storage"/>
    <property type="evidence" value="ECO:0007669"/>
    <property type="project" value="TreeGrafter"/>
</dbReference>
<organism evidence="4 5">
    <name type="scientific">Scytalopus superciliaris</name>
    <dbReference type="NCBI Taxonomy" id="312124"/>
    <lineage>
        <taxon>Eukaryota</taxon>
        <taxon>Metazoa</taxon>
        <taxon>Chordata</taxon>
        <taxon>Craniata</taxon>
        <taxon>Vertebrata</taxon>
        <taxon>Euteleostomi</taxon>
        <taxon>Archelosauria</taxon>
        <taxon>Archosauria</taxon>
        <taxon>Dinosauria</taxon>
        <taxon>Saurischia</taxon>
        <taxon>Theropoda</taxon>
        <taxon>Coelurosauria</taxon>
        <taxon>Aves</taxon>
        <taxon>Neognathae</taxon>
        <taxon>Neoaves</taxon>
        <taxon>Telluraves</taxon>
        <taxon>Australaves</taxon>
        <taxon>Passeriformes</taxon>
        <taxon>Rhinocryptidae</taxon>
        <taxon>Scytalopus</taxon>
    </lineage>
</organism>
<dbReference type="Pfam" id="PF03036">
    <property type="entry name" value="Perilipin"/>
    <property type="match status" value="1"/>
</dbReference>
<dbReference type="PIRSF" id="PIRSF036881">
    <property type="entry name" value="PAT"/>
    <property type="match status" value="1"/>
</dbReference>
<dbReference type="InterPro" id="IPR004279">
    <property type="entry name" value="Perilipin"/>
</dbReference>